<keyword evidence="5" id="KW-0206">Cytoskeleton</keyword>
<name>A0A168KBB4_CORDF</name>
<dbReference type="Pfam" id="PF17681">
    <property type="entry name" value="GCP_N_terminal"/>
    <property type="match status" value="1"/>
</dbReference>
<dbReference type="PANTHER" id="PTHR19302:SF70">
    <property type="entry name" value="GAMMA-TUBULIN COMPLEX COMPONENT 6"/>
    <property type="match status" value="1"/>
</dbReference>
<accession>A0A168KBB4</accession>
<evidence type="ECO:0000256" key="4">
    <source>
        <dbReference type="ARBA" id="ARBA00022701"/>
    </source>
</evidence>
<reference evidence="9 10" key="1">
    <citation type="journal article" date="2016" name="Genome Biol. Evol.">
        <title>Divergent and convergent evolution of fungal pathogenicity.</title>
        <authorList>
            <person name="Shang Y."/>
            <person name="Xiao G."/>
            <person name="Zheng P."/>
            <person name="Cen K."/>
            <person name="Zhan S."/>
            <person name="Wang C."/>
        </authorList>
    </citation>
    <scope>NUCLEOTIDE SEQUENCE [LARGE SCALE GENOMIC DNA]</scope>
    <source>
        <strain evidence="9 10">RCEF 1005</strain>
    </source>
</reference>
<protein>
    <submittedName>
        <fullName evidence="9">Gamma-tubulin complex component GCP6</fullName>
    </submittedName>
</protein>
<evidence type="ECO:0000313" key="10">
    <source>
        <dbReference type="Proteomes" id="UP000076881"/>
    </source>
</evidence>
<sequence length="1119" mass="125489">MAGQANEANLFAVPDFWQKSNWLQDLATDPKADFFSLHKSDDATTNVQGSFATVAPIVAEPNGLFNAPIFENCEPGEQESPADKTSTISESIDDSTVEADTWMDLDEPIVTPPAHRTWDAFEAGTAAPPEPLFLSEAGASAYDALLSWPTDPLNLKNTNVPVVQTKAYFSSLLSLALGQQSLLFVRNHSGKKFRPALPKFRISGYSREVLAGVEEECLTCGMRILDLRSFIQKSYAGETSPCRIALASAVSQILQVVHKYVTVDKAQPQSLLQLQTSVASLAAIVKPLVKLNVQLRPDMGDHGVLSAVFHHASLADADSRYVREMMREVLQRVSTPWIDFLQEWIGTVAEKGIPLTKCDVGARKWFVKVDTEIYVDDFGRQIEDIDFRLDRSRMPAFIPDDVAQSIFETGKNLRFIKSHHPEHILANTQFTLAQKPPEIRWLFDWNAISRVERQVKEFREKMLKAVNDFRLGSASNIDCTPHAASPKTQEYNLTFFGVDEQEMENRIQASMQRLQQPLKDGTTRDSLSTIVRRQLDQGFSDSSGSGITPHWSLLPLLSFGAMVSAQARFINYEHMRLLFVKHDLLGHLRLYRDFHMLGSGLFCARLSQALFNPDLESAERQAGVARQGGVTGLRLGGRDTWPPASSELRLALMGILSDAYYEGRPKSSNNLGRDGKKLPGDLSFAVRDLSEEEIKKCMDPDSLEALDFLCLQYTTPPALSSVITPVILLQYDRIFRLLLRVLRMVYVVDELFRQTLWTSRLHGYELSDDEYRFAREARIFVSSVAGYFLDTAIALPWQAFESRLDQIQAALARSSNDTFTKQPPSPLQLQQLHSKLLYASMGGLFLRKRQQPILNLLEDIFNGILEYAKAAKASESTDQSGTRLASEMYHEFKQKVQVFITIERHAERFYDITKDHDEIYTYTNNGPYHSLQHMIDTFLIPTFFSGGRQSFAYAVIDKTRPPSPEDPAGEVAGLFSYEHADDESLCVEIGHVRVAPAYQRKGIAVIATALMLRYAMDTIEQGGLGLLRVGWGASTVNDASIRVARKVGFGEIGTIPYQRVIKNGVARNKVGNGRRLAPRAQAGDLWRDVVMFCITWEEWEADKRDVAMQLLGDGSHVDK</sequence>
<dbReference type="STRING" id="1081108.A0A168KBB4"/>
<dbReference type="InterPro" id="IPR007259">
    <property type="entry name" value="GCP"/>
</dbReference>
<dbReference type="GO" id="GO:0016747">
    <property type="term" value="F:acyltransferase activity, transferring groups other than amino-acyl groups"/>
    <property type="evidence" value="ECO:0007669"/>
    <property type="project" value="InterPro"/>
</dbReference>
<dbReference type="GO" id="GO:0005874">
    <property type="term" value="C:microtubule"/>
    <property type="evidence" value="ECO:0007669"/>
    <property type="project" value="UniProtKB-KW"/>
</dbReference>
<feature type="domain" description="N-acetyltransferase" evidence="6">
    <location>
        <begin position="969"/>
        <end position="1049"/>
    </location>
</feature>
<dbReference type="EMBL" id="AZHF01000001">
    <property type="protein sequence ID" value="OAA81467.1"/>
    <property type="molecule type" value="Genomic_DNA"/>
</dbReference>
<dbReference type="GO" id="GO:0007020">
    <property type="term" value="P:microtubule nucleation"/>
    <property type="evidence" value="ECO:0007669"/>
    <property type="project" value="InterPro"/>
</dbReference>
<keyword evidence="10" id="KW-1185">Reference proteome</keyword>
<gene>
    <name evidence="9" type="ORF">LEL_01012</name>
</gene>
<dbReference type="CDD" id="cd04301">
    <property type="entry name" value="NAT_SF"/>
    <property type="match status" value="1"/>
</dbReference>
<dbReference type="InterPro" id="IPR016181">
    <property type="entry name" value="Acyl_CoA_acyltransferase"/>
</dbReference>
<evidence type="ECO:0000313" key="9">
    <source>
        <dbReference type="EMBL" id="OAA81467.1"/>
    </source>
</evidence>
<evidence type="ECO:0000256" key="1">
    <source>
        <dbReference type="ARBA" id="ARBA00004245"/>
    </source>
</evidence>
<dbReference type="SUPFAM" id="SSF55729">
    <property type="entry name" value="Acyl-CoA N-acyltransferases (Nat)"/>
    <property type="match status" value="1"/>
</dbReference>
<dbReference type="GO" id="GO:0005816">
    <property type="term" value="C:spindle pole body"/>
    <property type="evidence" value="ECO:0007669"/>
    <property type="project" value="UniProtKB-ARBA"/>
</dbReference>
<dbReference type="GO" id="GO:0051321">
    <property type="term" value="P:meiotic cell cycle"/>
    <property type="evidence" value="ECO:0007669"/>
    <property type="project" value="TreeGrafter"/>
</dbReference>
<dbReference type="Gene3D" id="1.20.120.1900">
    <property type="entry name" value="Gamma-tubulin complex, C-terminal domain"/>
    <property type="match status" value="1"/>
</dbReference>
<dbReference type="Pfam" id="PF04130">
    <property type="entry name" value="GCP_C_terminal"/>
    <property type="match status" value="1"/>
</dbReference>
<feature type="domain" description="Gamma tubulin complex component C-terminal" evidence="7">
    <location>
        <begin position="584"/>
        <end position="905"/>
    </location>
</feature>
<dbReference type="Pfam" id="PF00583">
    <property type="entry name" value="Acetyltransf_1"/>
    <property type="match status" value="1"/>
</dbReference>
<dbReference type="InterPro" id="IPR000182">
    <property type="entry name" value="GNAT_dom"/>
</dbReference>
<keyword evidence="3" id="KW-0963">Cytoplasm</keyword>
<dbReference type="GO" id="GO:0051225">
    <property type="term" value="P:spindle assembly"/>
    <property type="evidence" value="ECO:0007669"/>
    <property type="project" value="TreeGrafter"/>
</dbReference>
<comment type="caution">
    <text evidence="9">The sequence shown here is derived from an EMBL/GenBank/DDBJ whole genome shotgun (WGS) entry which is preliminary data.</text>
</comment>
<comment type="similarity">
    <text evidence="2">Belongs to the TUBGCP family.</text>
</comment>
<proteinExistence type="inferred from homology"/>
<evidence type="ECO:0000256" key="2">
    <source>
        <dbReference type="ARBA" id="ARBA00010337"/>
    </source>
</evidence>
<comment type="subcellular location">
    <subcellularLocation>
        <location evidence="1">Cytoplasm</location>
        <location evidence="1">Cytoskeleton</location>
    </subcellularLocation>
</comment>
<dbReference type="GO" id="GO:0043015">
    <property type="term" value="F:gamma-tubulin binding"/>
    <property type="evidence" value="ECO:0007669"/>
    <property type="project" value="InterPro"/>
</dbReference>
<organism evidence="9 10">
    <name type="scientific">Akanthomyces lecanii RCEF 1005</name>
    <dbReference type="NCBI Taxonomy" id="1081108"/>
    <lineage>
        <taxon>Eukaryota</taxon>
        <taxon>Fungi</taxon>
        <taxon>Dikarya</taxon>
        <taxon>Ascomycota</taxon>
        <taxon>Pezizomycotina</taxon>
        <taxon>Sordariomycetes</taxon>
        <taxon>Hypocreomycetidae</taxon>
        <taxon>Hypocreales</taxon>
        <taxon>Cordycipitaceae</taxon>
        <taxon>Akanthomyces</taxon>
        <taxon>Cordyceps confragosa</taxon>
    </lineage>
</organism>
<dbReference type="InterPro" id="IPR041470">
    <property type="entry name" value="GCP_N"/>
</dbReference>
<evidence type="ECO:0000259" key="6">
    <source>
        <dbReference type="Pfam" id="PF00583"/>
    </source>
</evidence>
<keyword evidence="4" id="KW-0493">Microtubule</keyword>
<evidence type="ECO:0000259" key="7">
    <source>
        <dbReference type="Pfam" id="PF04130"/>
    </source>
</evidence>
<dbReference type="PANTHER" id="PTHR19302">
    <property type="entry name" value="GAMMA TUBULIN COMPLEX PROTEIN"/>
    <property type="match status" value="1"/>
</dbReference>
<dbReference type="Proteomes" id="UP000076881">
    <property type="component" value="Unassembled WGS sequence"/>
</dbReference>
<dbReference type="OrthoDB" id="775571at2759"/>
<dbReference type="GO" id="GO:0051011">
    <property type="term" value="F:microtubule minus-end binding"/>
    <property type="evidence" value="ECO:0007669"/>
    <property type="project" value="TreeGrafter"/>
</dbReference>
<evidence type="ECO:0000256" key="3">
    <source>
        <dbReference type="ARBA" id="ARBA00022490"/>
    </source>
</evidence>
<dbReference type="Gene3D" id="3.40.630.30">
    <property type="match status" value="1"/>
</dbReference>
<evidence type="ECO:0000259" key="8">
    <source>
        <dbReference type="Pfam" id="PF17681"/>
    </source>
</evidence>
<dbReference type="GO" id="GO:0000278">
    <property type="term" value="P:mitotic cell cycle"/>
    <property type="evidence" value="ECO:0007669"/>
    <property type="project" value="TreeGrafter"/>
</dbReference>
<dbReference type="GO" id="GO:0031122">
    <property type="term" value="P:cytoplasmic microtubule organization"/>
    <property type="evidence" value="ECO:0007669"/>
    <property type="project" value="TreeGrafter"/>
</dbReference>
<dbReference type="InterPro" id="IPR042241">
    <property type="entry name" value="GCP_C_sf"/>
</dbReference>
<evidence type="ECO:0000256" key="5">
    <source>
        <dbReference type="ARBA" id="ARBA00023212"/>
    </source>
</evidence>
<dbReference type="GO" id="GO:0000930">
    <property type="term" value="C:gamma-tubulin complex"/>
    <property type="evidence" value="ECO:0007669"/>
    <property type="project" value="UniProtKB-ARBA"/>
</dbReference>
<dbReference type="GO" id="GO:0000922">
    <property type="term" value="C:spindle pole"/>
    <property type="evidence" value="ECO:0007669"/>
    <property type="project" value="InterPro"/>
</dbReference>
<dbReference type="InterPro" id="IPR040457">
    <property type="entry name" value="GCP_C"/>
</dbReference>
<dbReference type="AlphaFoldDB" id="A0A168KBB4"/>
<feature type="domain" description="Gamma tubulin complex component protein N-terminal" evidence="8">
    <location>
        <begin position="171"/>
        <end position="429"/>
    </location>
</feature>